<reference evidence="1 2" key="1">
    <citation type="submission" date="2023-03" db="EMBL/GenBank/DDBJ databases">
        <title>Paludisphaera mucosa sp. nov. a novel planctomycete from northern fen.</title>
        <authorList>
            <person name="Ivanova A."/>
        </authorList>
    </citation>
    <scope>NUCLEOTIDE SEQUENCE [LARGE SCALE GENOMIC DNA]</scope>
    <source>
        <strain evidence="1 2">Pla2</strain>
    </source>
</reference>
<keyword evidence="1" id="KW-0645">Protease</keyword>
<evidence type="ECO:0000313" key="2">
    <source>
        <dbReference type="Proteomes" id="UP001216907"/>
    </source>
</evidence>
<accession>A0ABT6F4A6</accession>
<protein>
    <submittedName>
        <fullName evidence="1">Serine protease</fullName>
    </submittedName>
</protein>
<evidence type="ECO:0000313" key="1">
    <source>
        <dbReference type="EMBL" id="MDG3002422.1"/>
    </source>
</evidence>
<comment type="caution">
    <text evidence="1">The sequence shown here is derived from an EMBL/GenBank/DDBJ whole genome shotgun (WGS) entry which is preliminary data.</text>
</comment>
<dbReference type="InterPro" id="IPR009003">
    <property type="entry name" value="Peptidase_S1_PA"/>
</dbReference>
<dbReference type="RefSeq" id="WP_277858786.1">
    <property type="nucleotide sequence ID" value="NZ_JARRAG010000001.1"/>
</dbReference>
<dbReference type="GO" id="GO:0008233">
    <property type="term" value="F:peptidase activity"/>
    <property type="evidence" value="ECO:0007669"/>
    <property type="project" value="UniProtKB-KW"/>
</dbReference>
<name>A0ABT6F4A6_9BACT</name>
<proteinExistence type="predicted"/>
<dbReference type="Gene3D" id="2.40.10.120">
    <property type="match status" value="1"/>
</dbReference>
<keyword evidence="2" id="KW-1185">Reference proteome</keyword>
<organism evidence="1 2">
    <name type="scientific">Paludisphaera mucosa</name>
    <dbReference type="NCBI Taxonomy" id="3030827"/>
    <lineage>
        <taxon>Bacteria</taxon>
        <taxon>Pseudomonadati</taxon>
        <taxon>Planctomycetota</taxon>
        <taxon>Planctomycetia</taxon>
        <taxon>Isosphaerales</taxon>
        <taxon>Isosphaeraceae</taxon>
        <taxon>Paludisphaera</taxon>
    </lineage>
</organism>
<sequence>MMKRSAQVVACVLCAWSAREAISAPYTEEQLLGLASRSVVQLVVEREREPGRPPPPGREREYSSGSAVVVADRLVDGERRLVLATAYHVPCRADRIVVNRHDGRPIAVIEPGSAALCYVDRGRELAFLEVSPNADGAGLAAVDLENLVSVPRPDGEPRPIEAGRAFGYPRFRSVPIESRRIDLLGILTAGGLGLVRKGGDATPAQLNAADARFRLLGDQATLEGMSGGLAVDLEGRFAGLIYGRRIDQFNLSIPSQVVEQLWLRAAMDRTGWIGFADRPFRDPSLFEGGDDTGGMIENLMDWGTAEGVSILLGDDPLGALDRFLEIVVAPPLRQEPPDLEMLISISETLPNPKKHKLGIWINGKPQDVPGLFDPPVTFPMSRLPGETMVTLVKSCGRPDDYEIGQLVSPSRVDLTFRYKGEAPFLHVVRSLPAITHAYPLFLTILNDPGVVPGVKAGRKPANARLALRLDYAEAVLNQSPFSIEVQKTNPIEAPNAGEILPADRAAAPPKDPRSPDVSYDGVFKLDATRAWELRRLSLQRLGLTLNGDAILVDAIRYGGLTLDPRPVVPMAKASTRLSVSGRFQFPYEMPEPAAMPPGRGGEARRGLFISPRVTGAKHDPSGADELRVDVRDGLEADIAPIIRHLLALYVNARLLGENHPHWIEYDKIAPFLERLGLAAKQGWQAEARKMVFQYDKLRKQSWLILTLRLDPVAADGAPAPVQPAAAGMPADLLAAPEFDDAPSRVILLEAWGVPGAVAAHFPGMASANPVIAALAEEVVKELRLTVDLKETPEQSFEGLEPGEELFFFRSNGNDVADRILKALSHSIGRSESRMRIALGPHYARETLRAALGRPDLVFDEDPNGASFLVRASRGAAGSHASAALIGGPLVLRTPAGANVDLGDGVRLRDARLELESLEAEGDLDAAEFRSRTAGKLSLDSLGSGGLSCSKLSGRISMTVLSRPDRPQFAAGEVDSVRGTALLFGVPIPFQVGGKIPFKVDRGLFVDAELDALIDILQGR</sequence>
<dbReference type="SUPFAM" id="SSF50494">
    <property type="entry name" value="Trypsin-like serine proteases"/>
    <property type="match status" value="1"/>
</dbReference>
<dbReference type="Proteomes" id="UP001216907">
    <property type="component" value="Unassembled WGS sequence"/>
</dbReference>
<keyword evidence="1" id="KW-0378">Hydrolase</keyword>
<dbReference type="EMBL" id="JARRAG010000001">
    <property type="protein sequence ID" value="MDG3002422.1"/>
    <property type="molecule type" value="Genomic_DNA"/>
</dbReference>
<dbReference type="GO" id="GO:0006508">
    <property type="term" value="P:proteolysis"/>
    <property type="evidence" value="ECO:0007669"/>
    <property type="project" value="UniProtKB-KW"/>
</dbReference>
<gene>
    <name evidence="1" type="ORF">PZE19_01355</name>
</gene>